<dbReference type="GO" id="GO:0035925">
    <property type="term" value="F:mRNA 3'-UTR AU-rich region binding"/>
    <property type="evidence" value="ECO:0007669"/>
    <property type="project" value="TreeGrafter"/>
</dbReference>
<dbReference type="GO" id="GO:0005829">
    <property type="term" value="C:cytosol"/>
    <property type="evidence" value="ECO:0007669"/>
    <property type="project" value="TreeGrafter"/>
</dbReference>
<reference evidence="4" key="1">
    <citation type="journal article" date="2014" name="Int. J. Syst. Evol. Microbiol.">
        <title>Complete genome sequence of Corynebacterium casei LMG S-19264T (=DSM 44701T), isolated from a smear-ripened cheese.</title>
        <authorList>
            <consortium name="US DOE Joint Genome Institute (JGI-PGF)"/>
            <person name="Walter F."/>
            <person name="Albersmeier A."/>
            <person name="Kalinowski J."/>
            <person name="Ruckert C."/>
        </authorList>
    </citation>
    <scope>NUCLEOTIDE SEQUENCE</scope>
    <source>
        <strain evidence="4">JCM 3276</strain>
    </source>
</reference>
<evidence type="ECO:0000256" key="1">
    <source>
        <dbReference type="ARBA" id="ARBA00022857"/>
    </source>
</evidence>
<dbReference type="InterPro" id="IPR011032">
    <property type="entry name" value="GroES-like_sf"/>
</dbReference>
<dbReference type="InterPro" id="IPR020843">
    <property type="entry name" value="ER"/>
</dbReference>
<accession>A0A918GDH4</accession>
<dbReference type="Pfam" id="PF08240">
    <property type="entry name" value="ADH_N"/>
    <property type="match status" value="1"/>
</dbReference>
<sequence>MLAVRAVAFGGPEVLVPGEAPVPVPGAGQVVVAVSDVDVLFLDTQIRGGWGEQFGLTPPFVPGGAVAGHVAAVGPGVDPAWAGRAVAARTVHFGGYAEHALVAEQALVAVPDGVGLAEAAALQHDGPTAVGLFDGAEIQPGEWVLITGAAGGMGVLLVQLARSAGARVIAAARGARKLKEVENLGAEVVVDYSTNWLDRLHEATDGTGPQVVFDGVGGDLGAAAFTATARGGRFSAHGAASGGFAPIDPREAERRGIRVRGIEQAQFTTEEAKRLTERALSDAAAGRIRPLIGQTFPLTAAADAHAAIEARQTLGKTLLQVSPTR</sequence>
<dbReference type="PANTHER" id="PTHR48106:SF13">
    <property type="entry name" value="QUINONE OXIDOREDUCTASE-RELATED"/>
    <property type="match status" value="1"/>
</dbReference>
<keyword evidence="5" id="KW-1185">Reference proteome</keyword>
<dbReference type="SUPFAM" id="SSF51735">
    <property type="entry name" value="NAD(P)-binding Rossmann-fold domains"/>
    <property type="match status" value="1"/>
</dbReference>
<dbReference type="SUPFAM" id="SSF50129">
    <property type="entry name" value="GroES-like"/>
    <property type="match status" value="1"/>
</dbReference>
<dbReference type="EMBL" id="BMRB01000002">
    <property type="protein sequence ID" value="GGS30678.1"/>
    <property type="molecule type" value="Genomic_DNA"/>
</dbReference>
<evidence type="ECO:0000259" key="3">
    <source>
        <dbReference type="SMART" id="SM00829"/>
    </source>
</evidence>
<dbReference type="GO" id="GO:0070402">
    <property type="term" value="F:NADPH binding"/>
    <property type="evidence" value="ECO:0007669"/>
    <property type="project" value="TreeGrafter"/>
</dbReference>
<dbReference type="AlphaFoldDB" id="A0A918GDH4"/>
<dbReference type="Proteomes" id="UP000660680">
    <property type="component" value="Unassembled WGS sequence"/>
</dbReference>
<dbReference type="Gene3D" id="3.40.50.720">
    <property type="entry name" value="NAD(P)-binding Rossmann-like Domain"/>
    <property type="match status" value="1"/>
</dbReference>
<dbReference type="InterPro" id="IPR036291">
    <property type="entry name" value="NAD(P)-bd_dom_sf"/>
</dbReference>
<proteinExistence type="predicted"/>
<keyword evidence="2" id="KW-0560">Oxidoreductase</keyword>
<dbReference type="InterPro" id="IPR002364">
    <property type="entry name" value="Quin_OxRdtase/zeta-crystal_CS"/>
</dbReference>
<dbReference type="Pfam" id="PF00107">
    <property type="entry name" value="ADH_zinc_N"/>
    <property type="match status" value="1"/>
</dbReference>
<dbReference type="SMART" id="SM00829">
    <property type="entry name" value="PKS_ER"/>
    <property type="match status" value="1"/>
</dbReference>
<protein>
    <submittedName>
        <fullName evidence="4">NADPH:quinone reductase</fullName>
    </submittedName>
</protein>
<dbReference type="RefSeq" id="WP_189210604.1">
    <property type="nucleotide sequence ID" value="NZ_BMRB01000002.1"/>
</dbReference>
<dbReference type="GO" id="GO:0008270">
    <property type="term" value="F:zinc ion binding"/>
    <property type="evidence" value="ECO:0007669"/>
    <property type="project" value="InterPro"/>
</dbReference>
<dbReference type="InterPro" id="IPR013149">
    <property type="entry name" value="ADH-like_C"/>
</dbReference>
<organism evidence="4 5">
    <name type="scientific">Actinokineospora fastidiosa</name>
    <dbReference type="NCBI Taxonomy" id="1816"/>
    <lineage>
        <taxon>Bacteria</taxon>
        <taxon>Bacillati</taxon>
        <taxon>Actinomycetota</taxon>
        <taxon>Actinomycetes</taxon>
        <taxon>Pseudonocardiales</taxon>
        <taxon>Pseudonocardiaceae</taxon>
        <taxon>Actinokineospora</taxon>
    </lineage>
</organism>
<dbReference type="PROSITE" id="PS01162">
    <property type="entry name" value="QOR_ZETA_CRYSTAL"/>
    <property type="match status" value="1"/>
</dbReference>
<dbReference type="GO" id="GO:0003960">
    <property type="term" value="F:quinone reductase (NADPH) activity"/>
    <property type="evidence" value="ECO:0007669"/>
    <property type="project" value="TreeGrafter"/>
</dbReference>
<dbReference type="InterPro" id="IPR013154">
    <property type="entry name" value="ADH-like_N"/>
</dbReference>
<dbReference type="Gene3D" id="3.90.180.10">
    <property type="entry name" value="Medium-chain alcohol dehydrogenases, catalytic domain"/>
    <property type="match status" value="1"/>
</dbReference>
<feature type="domain" description="Enoyl reductase (ER)" evidence="3">
    <location>
        <begin position="10"/>
        <end position="319"/>
    </location>
</feature>
<evidence type="ECO:0000256" key="2">
    <source>
        <dbReference type="ARBA" id="ARBA00023002"/>
    </source>
</evidence>
<evidence type="ECO:0000313" key="5">
    <source>
        <dbReference type="Proteomes" id="UP000660680"/>
    </source>
</evidence>
<keyword evidence="1" id="KW-0521">NADP</keyword>
<gene>
    <name evidence="4" type="primary">qor</name>
    <name evidence="4" type="ORF">GCM10010171_25340</name>
</gene>
<comment type="caution">
    <text evidence="4">The sequence shown here is derived from an EMBL/GenBank/DDBJ whole genome shotgun (WGS) entry which is preliminary data.</text>
</comment>
<evidence type="ECO:0000313" key="4">
    <source>
        <dbReference type="EMBL" id="GGS30678.1"/>
    </source>
</evidence>
<reference evidence="4" key="2">
    <citation type="submission" date="2020-09" db="EMBL/GenBank/DDBJ databases">
        <authorList>
            <person name="Sun Q."/>
            <person name="Ohkuma M."/>
        </authorList>
    </citation>
    <scope>NUCLEOTIDE SEQUENCE</scope>
    <source>
        <strain evidence="4">JCM 3276</strain>
    </source>
</reference>
<dbReference type="PANTHER" id="PTHR48106">
    <property type="entry name" value="QUINONE OXIDOREDUCTASE PIG3-RELATED"/>
    <property type="match status" value="1"/>
</dbReference>
<name>A0A918GDH4_9PSEU</name>